<protein>
    <recommendedName>
        <fullName evidence="1">General stress protein 17M-like domain-containing protein</fullName>
    </recommendedName>
</protein>
<dbReference type="Pfam" id="PF11181">
    <property type="entry name" value="YflT"/>
    <property type="match status" value="1"/>
</dbReference>
<keyword evidence="3" id="KW-1185">Reference proteome</keyword>
<feature type="domain" description="General stress protein 17M-like" evidence="1">
    <location>
        <begin position="5"/>
        <end position="111"/>
    </location>
</feature>
<gene>
    <name evidence="2" type="ORF">CR194_05770</name>
</gene>
<dbReference type="RefSeq" id="WP_110608655.1">
    <property type="nucleotide sequence ID" value="NZ_PDOD01000001.1"/>
</dbReference>
<proteinExistence type="predicted"/>
<dbReference type="Proteomes" id="UP000248214">
    <property type="component" value="Unassembled WGS sequence"/>
</dbReference>
<dbReference type="EMBL" id="PDOD01000001">
    <property type="protein sequence ID" value="PYZ95020.1"/>
    <property type="molecule type" value="Genomic_DNA"/>
</dbReference>
<sequence length="136" mass="15439">MRTDIVGVYNNVDETIQEIQRLREEGKQPEQITIVTKEDYKLVEVARKTDAHTKHMEKFGTDETQEESFWDKVVNLFKGHKDLSNDTKSRLTQLGLSGDEADKYASGIDEGKILIITESLGTVPLTSTEDPTRKPE</sequence>
<accession>A0A323TKB0</accession>
<evidence type="ECO:0000313" key="2">
    <source>
        <dbReference type="EMBL" id="PYZ95020.1"/>
    </source>
</evidence>
<dbReference type="AlphaFoldDB" id="A0A323TKB0"/>
<dbReference type="InterPro" id="IPR025889">
    <property type="entry name" value="GSP17M-like_dom"/>
</dbReference>
<name>A0A323TKB0_9BACI</name>
<reference evidence="2 3" key="1">
    <citation type="submission" date="2017-10" db="EMBL/GenBank/DDBJ databases">
        <title>Bacillus sp. nov., a halophilic bacterium isolated from a Keqin Lake.</title>
        <authorList>
            <person name="Wang H."/>
        </authorList>
    </citation>
    <scope>NUCLEOTIDE SEQUENCE [LARGE SCALE GENOMIC DNA]</scope>
    <source>
        <strain evidence="2 3">KQ-12</strain>
    </source>
</reference>
<dbReference type="OrthoDB" id="118405at2"/>
<organism evidence="2 3">
    <name type="scientific">Salipaludibacillus keqinensis</name>
    <dbReference type="NCBI Taxonomy" id="2045207"/>
    <lineage>
        <taxon>Bacteria</taxon>
        <taxon>Bacillati</taxon>
        <taxon>Bacillota</taxon>
        <taxon>Bacilli</taxon>
        <taxon>Bacillales</taxon>
        <taxon>Bacillaceae</taxon>
    </lineage>
</organism>
<evidence type="ECO:0000313" key="3">
    <source>
        <dbReference type="Proteomes" id="UP000248214"/>
    </source>
</evidence>
<evidence type="ECO:0000259" key="1">
    <source>
        <dbReference type="Pfam" id="PF11181"/>
    </source>
</evidence>
<comment type="caution">
    <text evidence="2">The sequence shown here is derived from an EMBL/GenBank/DDBJ whole genome shotgun (WGS) entry which is preliminary data.</text>
</comment>